<evidence type="ECO:0000256" key="6">
    <source>
        <dbReference type="ARBA" id="ARBA00047195"/>
    </source>
</evidence>
<proteinExistence type="inferred from homology"/>
<feature type="region of interest" description="Disordered" evidence="7">
    <location>
        <begin position="71"/>
        <end position="100"/>
    </location>
</feature>
<evidence type="ECO:0000256" key="7">
    <source>
        <dbReference type="SAM" id="MobiDB-lite"/>
    </source>
</evidence>
<comment type="subunit">
    <text evidence="5">Interacts with human F2 (thrombin); the interaction results in thrombin inhibition.</text>
</comment>
<reference evidence="9" key="1">
    <citation type="submission" date="2024-04" db="UniProtKB">
        <authorList>
            <consortium name="EnsemblMetazoa"/>
        </authorList>
    </citation>
    <scope>IDENTIFICATION</scope>
    <source>
        <strain evidence="9">EBRO</strain>
    </source>
</reference>
<sequence length="100" mass="10257">MASKVIIVGLLCIVLAAVVQSAPQYAKNEEPTYDESTEDEEAVPSAGGAADKDDDYETVLAGISESFGTAADAGRRVGAGQRSIESASKQAESDSSASDE</sequence>
<comment type="similarity">
    <text evidence="4">Belongs to the anophelin family.</text>
</comment>
<feature type="region of interest" description="Disordered" evidence="7">
    <location>
        <begin position="24"/>
        <end position="55"/>
    </location>
</feature>
<evidence type="ECO:0000256" key="3">
    <source>
        <dbReference type="ARBA" id="ARBA00022729"/>
    </source>
</evidence>
<evidence type="ECO:0000256" key="4">
    <source>
        <dbReference type="ARBA" id="ARBA00046334"/>
    </source>
</evidence>
<name>A0AAG5DVG7_ANOAO</name>
<evidence type="ECO:0000256" key="1">
    <source>
        <dbReference type="ARBA" id="ARBA00004613"/>
    </source>
</evidence>
<comment type="subcellular location">
    <subcellularLocation>
        <location evidence="1">Secreted</location>
    </subcellularLocation>
</comment>
<evidence type="ECO:0000256" key="5">
    <source>
        <dbReference type="ARBA" id="ARBA00046463"/>
    </source>
</evidence>
<accession>A0AAG5DVG7</accession>
<keyword evidence="10" id="KW-1185">Reference proteome</keyword>
<protein>
    <recommendedName>
        <fullName evidence="6">Salivary thrombin inhibitor anophelin</fullName>
    </recommendedName>
</protein>
<evidence type="ECO:0000313" key="9">
    <source>
        <dbReference type="EnsemblMetazoa" id="ENSAATROPP015131"/>
    </source>
</evidence>
<dbReference type="Proteomes" id="UP000075880">
    <property type="component" value="Unassembled WGS sequence"/>
</dbReference>
<dbReference type="EnsemblMetazoa" id="ENSAATROPT017152">
    <property type="protein sequence ID" value="ENSAATROPP015131"/>
    <property type="gene ID" value="ENSAATROPG014033"/>
</dbReference>
<organism evidence="9 10">
    <name type="scientific">Anopheles atroparvus</name>
    <name type="common">European mosquito</name>
    <dbReference type="NCBI Taxonomy" id="41427"/>
    <lineage>
        <taxon>Eukaryota</taxon>
        <taxon>Metazoa</taxon>
        <taxon>Ecdysozoa</taxon>
        <taxon>Arthropoda</taxon>
        <taxon>Hexapoda</taxon>
        <taxon>Insecta</taxon>
        <taxon>Pterygota</taxon>
        <taxon>Neoptera</taxon>
        <taxon>Endopterygota</taxon>
        <taxon>Diptera</taxon>
        <taxon>Nematocera</taxon>
        <taxon>Culicoidea</taxon>
        <taxon>Culicidae</taxon>
        <taxon>Anophelinae</taxon>
        <taxon>Anopheles</taxon>
    </lineage>
</organism>
<feature type="signal peptide" evidence="8">
    <location>
        <begin position="1"/>
        <end position="21"/>
    </location>
</feature>
<feature type="chain" id="PRO_5042464090" description="Salivary thrombin inhibitor anophelin" evidence="8">
    <location>
        <begin position="22"/>
        <end position="100"/>
    </location>
</feature>
<dbReference type="Pfam" id="PF10731">
    <property type="entry name" value="Anophelin"/>
    <property type="match status" value="1"/>
</dbReference>
<evidence type="ECO:0000256" key="2">
    <source>
        <dbReference type="ARBA" id="ARBA00022525"/>
    </source>
</evidence>
<dbReference type="InterPro" id="IPR018932">
    <property type="entry name" value="Thrombin_inhibitor_anophelin"/>
</dbReference>
<dbReference type="GO" id="GO:0005576">
    <property type="term" value="C:extracellular region"/>
    <property type="evidence" value="ECO:0007669"/>
    <property type="project" value="UniProtKB-SubCell"/>
</dbReference>
<dbReference type="AlphaFoldDB" id="A0AAG5DVG7"/>
<keyword evidence="3 8" id="KW-0732">Signal</keyword>
<feature type="compositionally biased region" description="Polar residues" evidence="7">
    <location>
        <begin position="83"/>
        <end position="100"/>
    </location>
</feature>
<evidence type="ECO:0000256" key="8">
    <source>
        <dbReference type="SAM" id="SignalP"/>
    </source>
</evidence>
<feature type="compositionally biased region" description="Acidic residues" evidence="7">
    <location>
        <begin position="31"/>
        <end position="42"/>
    </location>
</feature>
<keyword evidence="2" id="KW-0964">Secreted</keyword>
<evidence type="ECO:0000313" key="10">
    <source>
        <dbReference type="Proteomes" id="UP000075880"/>
    </source>
</evidence>